<evidence type="ECO:0000259" key="2">
    <source>
        <dbReference type="Pfam" id="PF00329"/>
    </source>
</evidence>
<protein>
    <recommendedName>
        <fullName evidence="2">NADH:ubiquinone oxidoreductase 30kDa subunit domain-containing protein</fullName>
    </recommendedName>
</protein>
<evidence type="ECO:0000313" key="3">
    <source>
        <dbReference type="EMBL" id="TKJ43253.1"/>
    </source>
</evidence>
<proteinExistence type="inferred from homology"/>
<comment type="caution">
    <text evidence="3">The sequence shown here is derived from an EMBL/GenBank/DDBJ whole genome shotgun (WGS) entry which is preliminary data.</text>
</comment>
<dbReference type="Gene3D" id="3.30.460.80">
    <property type="entry name" value="NADH:ubiquinone oxidoreductase, 30kDa subunit"/>
    <property type="match status" value="1"/>
</dbReference>
<dbReference type="Pfam" id="PF00329">
    <property type="entry name" value="Complex1_30kDa"/>
    <property type="match status" value="1"/>
</dbReference>
<organism evidence="3 4">
    <name type="scientific">candidate division TA06 bacterium B3_TA06</name>
    <dbReference type="NCBI Taxonomy" id="2012487"/>
    <lineage>
        <taxon>Bacteria</taxon>
        <taxon>Bacteria division TA06</taxon>
    </lineage>
</organism>
<feature type="domain" description="NADH:ubiquinone oxidoreductase 30kDa subunit" evidence="2">
    <location>
        <begin position="60"/>
        <end position="172"/>
    </location>
</feature>
<dbReference type="PANTHER" id="PTHR10884:SF14">
    <property type="entry name" value="NADH DEHYDROGENASE [UBIQUINONE] IRON-SULFUR PROTEIN 3, MITOCHONDRIAL"/>
    <property type="match status" value="1"/>
</dbReference>
<sequence>MPDEVTKTKNLEKNGAYIRGKGFCHQRDSEAEFKRVEGQCREFYPEGELNLVRKRRWYWEIAAEDVVKVADFCFNTLGCRFSIATGEDIPRGFTILYHFSLDRLGLLINVRVILPHDDPQVDSLSVLGRGFEWIEREMHEILGIGFRGLGDTRHLLLPDDSPDDYHPYRRSFG</sequence>
<dbReference type="InterPro" id="IPR001268">
    <property type="entry name" value="NADH_UbQ_OxRdtase_30kDa_su"/>
</dbReference>
<comment type="similarity">
    <text evidence="1">Belongs to the complex I 30 kDa subunit family.</text>
</comment>
<dbReference type="InterPro" id="IPR037232">
    <property type="entry name" value="NADH_quin_OxRdtase_su_C/D-like"/>
</dbReference>
<reference evidence="3 4" key="1">
    <citation type="submission" date="2017-06" db="EMBL/GenBank/DDBJ databases">
        <title>Novel microbial phyla capable of carbon fixation and sulfur reduction in deep-sea sediments.</title>
        <authorList>
            <person name="Huang J."/>
            <person name="Baker B."/>
            <person name="Wang Y."/>
        </authorList>
    </citation>
    <scope>NUCLEOTIDE SEQUENCE [LARGE SCALE GENOMIC DNA]</scope>
    <source>
        <strain evidence="3">B3_TA06</strain>
    </source>
</reference>
<evidence type="ECO:0000313" key="4">
    <source>
        <dbReference type="Proteomes" id="UP000317778"/>
    </source>
</evidence>
<dbReference type="PANTHER" id="PTHR10884">
    <property type="entry name" value="NADH DEHYDROGENASE UBIQUINONE IRON-SULFUR PROTEIN 3"/>
    <property type="match status" value="1"/>
</dbReference>
<dbReference type="GO" id="GO:0008137">
    <property type="term" value="F:NADH dehydrogenase (ubiquinone) activity"/>
    <property type="evidence" value="ECO:0007669"/>
    <property type="project" value="InterPro"/>
</dbReference>
<dbReference type="AlphaFoldDB" id="A0A532V7S4"/>
<name>A0A532V7S4_UNCT6</name>
<dbReference type="Proteomes" id="UP000317778">
    <property type="component" value="Unassembled WGS sequence"/>
</dbReference>
<dbReference type="SUPFAM" id="SSF143243">
    <property type="entry name" value="Nqo5-like"/>
    <property type="match status" value="1"/>
</dbReference>
<gene>
    <name evidence="3" type="ORF">CEE36_04260</name>
</gene>
<accession>A0A532V7S4</accession>
<dbReference type="EMBL" id="NJBO01000005">
    <property type="protein sequence ID" value="TKJ43253.1"/>
    <property type="molecule type" value="Genomic_DNA"/>
</dbReference>
<evidence type="ECO:0000256" key="1">
    <source>
        <dbReference type="ARBA" id="ARBA00007569"/>
    </source>
</evidence>